<evidence type="ECO:0000256" key="1">
    <source>
        <dbReference type="SAM" id="Coils"/>
    </source>
</evidence>
<protein>
    <submittedName>
        <fullName evidence="2">Uncharacterized protein</fullName>
    </submittedName>
</protein>
<dbReference type="AlphaFoldDB" id="B3QVH9"/>
<name>B3QVH9_CHLT3</name>
<keyword evidence="1" id="KW-0175">Coiled coil</keyword>
<keyword evidence="3" id="KW-1185">Reference proteome</keyword>
<accession>B3QVH9</accession>
<dbReference type="RefSeq" id="WP_012500662.1">
    <property type="nucleotide sequence ID" value="NC_011026.1"/>
</dbReference>
<dbReference type="Proteomes" id="UP000001208">
    <property type="component" value="Chromosome"/>
</dbReference>
<reference evidence="2 3" key="1">
    <citation type="submission" date="2008-06" db="EMBL/GenBank/DDBJ databases">
        <title>Complete sequence of Chloroherpeton thalassium ATCC 35110.</title>
        <authorList>
            <consortium name="US DOE Joint Genome Institute"/>
            <person name="Lucas S."/>
            <person name="Copeland A."/>
            <person name="Lapidus A."/>
            <person name="Glavina del Rio T."/>
            <person name="Dalin E."/>
            <person name="Tice H."/>
            <person name="Bruce D."/>
            <person name="Goodwin L."/>
            <person name="Pitluck S."/>
            <person name="Schmutz J."/>
            <person name="Larimer F."/>
            <person name="Land M."/>
            <person name="Hauser L."/>
            <person name="Kyrpides N."/>
            <person name="Mikhailova N."/>
            <person name="Liu Z."/>
            <person name="Li T."/>
            <person name="Zhao F."/>
            <person name="Overmann J."/>
            <person name="Bryant D.A."/>
            <person name="Richardson P."/>
        </authorList>
    </citation>
    <scope>NUCLEOTIDE SEQUENCE [LARGE SCALE GENOMIC DNA]</scope>
    <source>
        <strain evidence="3">ATCC 35110 / GB-78</strain>
    </source>
</reference>
<dbReference type="KEGG" id="cts:Ctha_2127"/>
<evidence type="ECO:0000313" key="2">
    <source>
        <dbReference type="EMBL" id="ACF14579.1"/>
    </source>
</evidence>
<dbReference type="HOGENOM" id="CLU_3041745_0_0_10"/>
<organism evidence="2 3">
    <name type="scientific">Chloroherpeton thalassium (strain ATCC 35110 / GB-78)</name>
    <dbReference type="NCBI Taxonomy" id="517418"/>
    <lineage>
        <taxon>Bacteria</taxon>
        <taxon>Pseudomonadati</taxon>
        <taxon>Chlorobiota</taxon>
        <taxon>Chlorobiia</taxon>
        <taxon>Chlorobiales</taxon>
        <taxon>Chloroherpetonaceae</taxon>
        <taxon>Chloroherpeton</taxon>
    </lineage>
</organism>
<gene>
    <name evidence="2" type="ordered locus">Ctha_2127</name>
</gene>
<dbReference type="EMBL" id="CP001100">
    <property type="protein sequence ID" value="ACF14579.1"/>
    <property type="molecule type" value="Genomic_DNA"/>
</dbReference>
<feature type="coiled-coil region" evidence="1">
    <location>
        <begin position="8"/>
        <end position="42"/>
    </location>
</feature>
<dbReference type="STRING" id="517418.Ctha_2127"/>
<sequence>MKNISLSDIEAQEMVSFYEKELEKAQERVRTLQEMINKLKSGQTKQVIEKRGKK</sequence>
<evidence type="ECO:0000313" key="3">
    <source>
        <dbReference type="Proteomes" id="UP000001208"/>
    </source>
</evidence>
<proteinExistence type="predicted"/>